<dbReference type="EMBL" id="NCXO01000009">
    <property type="protein sequence ID" value="OSC34563.1"/>
    <property type="molecule type" value="Genomic_DNA"/>
</dbReference>
<dbReference type="InterPro" id="IPR039424">
    <property type="entry name" value="SBP_5"/>
</dbReference>
<dbReference type="RefSeq" id="WP_069392850.1">
    <property type="nucleotide sequence ID" value="NZ_AP022594.1"/>
</dbReference>
<dbReference type="InterPro" id="IPR000914">
    <property type="entry name" value="SBP_5_dom"/>
</dbReference>
<organism evidence="1 2">
    <name type="scientific">Mycolicibacillus koreensis</name>
    <dbReference type="NCBI Taxonomy" id="1069220"/>
    <lineage>
        <taxon>Bacteria</taxon>
        <taxon>Bacillati</taxon>
        <taxon>Actinomycetota</taxon>
        <taxon>Actinomycetes</taxon>
        <taxon>Mycobacteriales</taxon>
        <taxon>Mycobacteriaceae</taxon>
        <taxon>Mycolicibacillus</taxon>
    </lineage>
</organism>
<comment type="caution">
    <text evidence="1">The sequence shown here is derived from an EMBL/GenBank/DDBJ whole genome shotgun (WGS) entry which is preliminary data.</text>
</comment>
<dbReference type="AlphaFoldDB" id="A0A7I7SBK6"/>
<dbReference type="Gene3D" id="3.40.190.10">
    <property type="entry name" value="Periplasmic binding protein-like II"/>
    <property type="match status" value="1"/>
</dbReference>
<protein>
    <submittedName>
        <fullName evidence="1">Uncharacterized protein</fullName>
    </submittedName>
</protein>
<name>A0A7I7SBK6_9MYCO</name>
<dbReference type="Gene3D" id="3.10.105.10">
    <property type="entry name" value="Dipeptide-binding Protein, Domain 3"/>
    <property type="match status" value="1"/>
</dbReference>
<dbReference type="SUPFAM" id="SSF53850">
    <property type="entry name" value="Periplasmic binding protein-like II"/>
    <property type="match status" value="1"/>
</dbReference>
<proteinExistence type="predicted"/>
<dbReference type="PANTHER" id="PTHR30290:SF65">
    <property type="entry name" value="MONOACYL PHOSPHATIDYLINOSITOL TETRAMANNOSIDE-BINDING PROTEIN LPQW-RELATED"/>
    <property type="match status" value="1"/>
</dbReference>
<evidence type="ECO:0000313" key="1">
    <source>
        <dbReference type="EMBL" id="OSC34563.1"/>
    </source>
</evidence>
<gene>
    <name evidence="1" type="ORF">B8W67_06230</name>
</gene>
<dbReference type="GO" id="GO:1904680">
    <property type="term" value="F:peptide transmembrane transporter activity"/>
    <property type="evidence" value="ECO:0007669"/>
    <property type="project" value="TreeGrafter"/>
</dbReference>
<keyword evidence="2" id="KW-1185">Reference proteome</keyword>
<dbReference type="Pfam" id="PF00496">
    <property type="entry name" value="SBP_bac_5"/>
    <property type="match status" value="1"/>
</dbReference>
<dbReference type="PANTHER" id="PTHR30290">
    <property type="entry name" value="PERIPLASMIC BINDING COMPONENT OF ABC TRANSPORTER"/>
    <property type="match status" value="1"/>
</dbReference>
<sequence>MALRRALVIALSGAVLLTLGPTACSALGSKRLDYVVDGPLTTYNTNTVAGAASAGAQAFARTLTGFSYHGPNGQVVADYDFGTVAEVGRAPLILDYTIDEDAVYSDGVPITCDDMVLTWAAQSGRFPAFDAANRAGYADIVRVDCEPGTNTAQVHFGENRNFTDYDELFTATSILPSHVIADQMDLSTDELTATLLGEDSPVVDEIAQVWNTTWDLHPGIDPDHFPSSGPYRIDSVRDDGAVVLVANDRWWKIAPVTKQITVSAKGSDIQDRVDKRDIDVLDIAAGSAGPLTTPDNYRELDTPSDGIEQLIFAPSGPLAAPEARRAVALCTPRDVLAANAGVPVANARLQTTLDDALSGAEGASEAGEFTVANPDAARAELGGAPLAVRIGYRGPNPRLAVVVEEIATACGPAGITVTDAAGMDVGARSLRDGDIDILIASLGGASGSGSSGSPGVDSYSLHTGNGNNLSGYANGQIDFIIGALAVVVSPAERVRLLAEAAPVLWADMPTLPLYRQQRTVLTAQKMDGVAANPTRWGAGWNMDRWALKR</sequence>
<dbReference type="GO" id="GO:0015833">
    <property type="term" value="P:peptide transport"/>
    <property type="evidence" value="ECO:0007669"/>
    <property type="project" value="TreeGrafter"/>
</dbReference>
<evidence type="ECO:0000313" key="2">
    <source>
        <dbReference type="Proteomes" id="UP000193577"/>
    </source>
</evidence>
<accession>A0A7I7SBK6</accession>
<dbReference type="Gene3D" id="3.90.76.10">
    <property type="entry name" value="Dipeptide-binding Protein, Domain 1"/>
    <property type="match status" value="1"/>
</dbReference>
<dbReference type="Proteomes" id="UP000193577">
    <property type="component" value="Unassembled WGS sequence"/>
</dbReference>
<dbReference type="OrthoDB" id="7888869at2"/>
<reference evidence="1 2" key="1">
    <citation type="submission" date="2017-04" db="EMBL/GenBank/DDBJ databases">
        <title>The new phylogeny of genus Mycobacterium.</title>
        <authorList>
            <person name="Tortoli E."/>
            <person name="Trovato A."/>
            <person name="Cirillo D.M."/>
        </authorList>
    </citation>
    <scope>NUCLEOTIDE SEQUENCE [LARGE SCALE GENOMIC DNA]</scope>
    <source>
        <strain evidence="1 2">KCTC 19819</strain>
    </source>
</reference>